<evidence type="ECO:0000259" key="3">
    <source>
        <dbReference type="Pfam" id="PF04471"/>
    </source>
</evidence>
<dbReference type="EMBL" id="GL882890">
    <property type="protein sequence ID" value="EGF77900.1"/>
    <property type="molecule type" value="Genomic_DNA"/>
</dbReference>
<keyword evidence="2" id="KW-0496">Mitochondrion</keyword>
<evidence type="ECO:0000313" key="4">
    <source>
        <dbReference type="EMBL" id="EGF77900.1"/>
    </source>
</evidence>
<evidence type="ECO:0000313" key="5">
    <source>
        <dbReference type="Proteomes" id="UP000007241"/>
    </source>
</evidence>
<accession>F4PAB7</accession>
<dbReference type="HOGENOM" id="CLU_1541308_0_0_1"/>
<dbReference type="GO" id="GO:0006302">
    <property type="term" value="P:double-strand break repair"/>
    <property type="evidence" value="ECO:0007669"/>
    <property type="project" value="UniProtKB-ARBA"/>
</dbReference>
<dbReference type="InterPro" id="IPR011856">
    <property type="entry name" value="tRNA_endonuc-like_dom_sf"/>
</dbReference>
<proteinExistence type="predicted"/>
<dbReference type="OMA" id="GRRWHAT"/>
<evidence type="ECO:0000256" key="1">
    <source>
        <dbReference type="ARBA" id="ARBA00004173"/>
    </source>
</evidence>
<dbReference type="Pfam" id="PF04471">
    <property type="entry name" value="Mrr_cat"/>
    <property type="match status" value="1"/>
</dbReference>
<dbReference type="AlphaFoldDB" id="F4PAB7"/>
<comment type="subcellular location">
    <subcellularLocation>
        <location evidence="1">Mitochondrion</location>
    </subcellularLocation>
</comment>
<evidence type="ECO:0000256" key="2">
    <source>
        <dbReference type="ARBA" id="ARBA00023128"/>
    </source>
</evidence>
<dbReference type="GO" id="GO:0005739">
    <property type="term" value="C:mitochondrion"/>
    <property type="evidence" value="ECO:0007669"/>
    <property type="project" value="UniProtKB-SubCell"/>
</dbReference>
<dbReference type="InterPro" id="IPR007560">
    <property type="entry name" value="Restrct_endonuc_IV_Mrr"/>
</dbReference>
<dbReference type="InterPro" id="IPR011335">
    <property type="entry name" value="Restrct_endonuc-II-like"/>
</dbReference>
<dbReference type="InParanoid" id="F4PAB7"/>
<sequence length="179" mass="19322">MLIRTKHNDLDPPVETAESLAAISMLHLGTHYELQSMRTLETLGIQLRRVGGSNDRGVDLRGQWILPTSTASDSHRTIPVVVQCKAEKKPLGPSKVRELQGTLLGEFDSTIAILVSLSGFTSQAYAAAERAQKICMVEIGLHGGCKSFWIGRKASQLLGGVSVVKSFNGNITVVMPPTL</sequence>
<dbReference type="GeneID" id="18239266"/>
<dbReference type="GO" id="GO:0009307">
    <property type="term" value="P:DNA restriction-modification system"/>
    <property type="evidence" value="ECO:0007669"/>
    <property type="project" value="InterPro"/>
</dbReference>
<dbReference type="SUPFAM" id="SSF52980">
    <property type="entry name" value="Restriction endonuclease-like"/>
    <property type="match status" value="1"/>
</dbReference>
<name>F4PAB7_BATDJ</name>
<gene>
    <name evidence="4" type="ORF">BATDEDRAFT_27239</name>
</gene>
<dbReference type="RefSeq" id="XP_006681415.1">
    <property type="nucleotide sequence ID" value="XM_006681352.1"/>
</dbReference>
<dbReference type="GO" id="GO:0003677">
    <property type="term" value="F:DNA binding"/>
    <property type="evidence" value="ECO:0007669"/>
    <property type="project" value="InterPro"/>
</dbReference>
<dbReference type="PANTHER" id="PTHR28133:SF1">
    <property type="entry name" value="REQUIRED FOR RESPIRATORY GROWTH PROTEIN 7, MITOCHONDRIAL"/>
    <property type="match status" value="1"/>
</dbReference>
<dbReference type="Gene3D" id="3.40.1350.10">
    <property type="match status" value="1"/>
</dbReference>
<dbReference type="GO" id="GO:0004519">
    <property type="term" value="F:endonuclease activity"/>
    <property type="evidence" value="ECO:0007669"/>
    <property type="project" value="InterPro"/>
</dbReference>
<dbReference type="PANTHER" id="PTHR28133">
    <property type="entry name" value="REQUIRED FOR RESPIRATORY GROWTH PROTEIN 7, MITOCHONDRIAL"/>
    <property type="match status" value="1"/>
</dbReference>
<reference evidence="4 5" key="1">
    <citation type="submission" date="2009-12" db="EMBL/GenBank/DDBJ databases">
        <title>The draft genome of Batrachochytrium dendrobatidis.</title>
        <authorList>
            <consortium name="US DOE Joint Genome Institute (JGI-PGF)"/>
            <person name="Kuo A."/>
            <person name="Salamov A."/>
            <person name="Schmutz J."/>
            <person name="Lucas S."/>
            <person name="Pitluck S."/>
            <person name="Rosenblum E."/>
            <person name="Stajich J."/>
            <person name="Eisen M."/>
            <person name="Grigoriev I.V."/>
        </authorList>
    </citation>
    <scope>NUCLEOTIDE SEQUENCE [LARGE SCALE GENOMIC DNA]</scope>
    <source>
        <strain evidence="5">JAM81 / FGSC 10211</strain>
    </source>
</reference>
<protein>
    <recommendedName>
        <fullName evidence="3">Restriction endonuclease type IV Mrr domain-containing protein</fullName>
    </recommendedName>
</protein>
<feature type="domain" description="Restriction endonuclease type IV Mrr" evidence="3">
    <location>
        <begin position="38"/>
        <end position="137"/>
    </location>
</feature>
<keyword evidence="5" id="KW-1185">Reference proteome</keyword>
<dbReference type="OrthoDB" id="20734at2759"/>
<dbReference type="InterPro" id="IPR018828">
    <property type="entry name" value="RRG7"/>
</dbReference>
<dbReference type="Proteomes" id="UP000007241">
    <property type="component" value="Unassembled WGS sequence"/>
</dbReference>
<organism evidence="4 5">
    <name type="scientific">Batrachochytrium dendrobatidis (strain JAM81 / FGSC 10211)</name>
    <name type="common">Frog chytrid fungus</name>
    <dbReference type="NCBI Taxonomy" id="684364"/>
    <lineage>
        <taxon>Eukaryota</taxon>
        <taxon>Fungi</taxon>
        <taxon>Fungi incertae sedis</taxon>
        <taxon>Chytridiomycota</taxon>
        <taxon>Chytridiomycota incertae sedis</taxon>
        <taxon>Chytridiomycetes</taxon>
        <taxon>Rhizophydiales</taxon>
        <taxon>Rhizophydiales incertae sedis</taxon>
        <taxon>Batrachochytrium</taxon>
    </lineage>
</organism>